<evidence type="ECO:0000256" key="7">
    <source>
        <dbReference type="ARBA" id="ARBA00022840"/>
    </source>
</evidence>
<evidence type="ECO:0000313" key="11">
    <source>
        <dbReference type="Proteomes" id="UP000094025"/>
    </source>
</evidence>
<evidence type="ECO:0000256" key="6">
    <source>
        <dbReference type="ARBA" id="ARBA00022777"/>
    </source>
</evidence>
<feature type="compositionally biased region" description="Basic residues" evidence="8">
    <location>
        <begin position="11"/>
        <end position="24"/>
    </location>
</feature>
<dbReference type="InterPro" id="IPR011102">
    <property type="entry name" value="Sig_transdc_His_kinase_HWE"/>
</dbReference>
<dbReference type="GO" id="GO:0005524">
    <property type="term" value="F:ATP binding"/>
    <property type="evidence" value="ECO:0007669"/>
    <property type="project" value="UniProtKB-KW"/>
</dbReference>
<dbReference type="EMBL" id="LPUX01000066">
    <property type="protein sequence ID" value="OAP35532.1"/>
    <property type="molecule type" value="Genomic_DNA"/>
</dbReference>
<evidence type="ECO:0000259" key="9">
    <source>
        <dbReference type="SMART" id="SM00911"/>
    </source>
</evidence>
<dbReference type="RefSeq" id="WP_015633567.1">
    <property type="nucleotide sequence ID" value="NZ_LPUX01000066.1"/>
</dbReference>
<dbReference type="InterPro" id="IPR036890">
    <property type="entry name" value="HATPase_C_sf"/>
</dbReference>
<dbReference type="PANTHER" id="PTHR41523:SF7">
    <property type="entry name" value="HISTIDINE KINASE"/>
    <property type="match status" value="1"/>
</dbReference>
<keyword evidence="3" id="KW-0597">Phosphoprotein</keyword>
<feature type="domain" description="Signal transduction histidine kinase HWE region" evidence="9">
    <location>
        <begin position="122"/>
        <end position="204"/>
    </location>
</feature>
<dbReference type="GO" id="GO:0004673">
    <property type="term" value="F:protein histidine kinase activity"/>
    <property type="evidence" value="ECO:0007669"/>
    <property type="project" value="UniProtKB-EC"/>
</dbReference>
<dbReference type="Gene3D" id="3.30.450.20">
    <property type="entry name" value="PAS domain"/>
    <property type="match status" value="1"/>
</dbReference>
<dbReference type="Proteomes" id="UP000094025">
    <property type="component" value="Unassembled WGS sequence"/>
</dbReference>
<dbReference type="AlphaFoldDB" id="A0A178XLD3"/>
<evidence type="ECO:0000256" key="1">
    <source>
        <dbReference type="ARBA" id="ARBA00000085"/>
    </source>
</evidence>
<gene>
    <name evidence="10" type="ORF">AU381_11450</name>
</gene>
<keyword evidence="7" id="KW-0067">ATP-binding</keyword>
<dbReference type="STRING" id="1472378.AU381_11450"/>
<keyword evidence="4" id="KW-0808">Transferase</keyword>
<dbReference type="Gene3D" id="3.30.565.10">
    <property type="entry name" value="Histidine kinase-like ATPase, C-terminal domain"/>
    <property type="match status" value="1"/>
</dbReference>
<accession>A0A178XLD3</accession>
<reference evidence="10 11" key="1">
    <citation type="journal article" date="2016" name="Int. J. Syst. Evol. Microbiol.">
        <title>Ensifer glycinis sp. nov., an novel rhizobial species associated with Glycine spp.</title>
        <authorList>
            <person name="Yan H."/>
            <person name="Yan J."/>
            <person name="Sui X.H."/>
            <person name="Wang E.T."/>
            <person name="Chen W.X."/>
            <person name="Zhang X.X."/>
            <person name="Chen W.F."/>
        </authorList>
    </citation>
    <scope>NUCLEOTIDE SEQUENCE [LARGE SCALE GENOMIC DNA]</scope>
    <source>
        <strain evidence="10 11">CCBAU 23380</strain>
    </source>
</reference>
<dbReference type="OrthoDB" id="341208at2"/>
<name>A0A178XLD3_9HYPH</name>
<dbReference type="EC" id="2.7.13.3" evidence="2"/>
<evidence type="ECO:0000256" key="2">
    <source>
        <dbReference type="ARBA" id="ARBA00012438"/>
    </source>
</evidence>
<dbReference type="Pfam" id="PF07536">
    <property type="entry name" value="HWE_HK"/>
    <property type="match status" value="1"/>
</dbReference>
<dbReference type="SMART" id="SM00911">
    <property type="entry name" value="HWE_HK"/>
    <property type="match status" value="1"/>
</dbReference>
<sequence>MGERPVSGRSKSLHIKRSARRSRSRAPVIRAVMGQIEPEKRRGREGGSAPLPKCLRPPSCVLSRPMAEGRRLVACKKDGTEVTVHIAMNPVVLETSEVAVILTVIDISARELAERTEFFVKELTHRARNVFAIICAISRQLGKHSDSVSNFQDALEDRLAALSASYRVFEKERWQAAPVRDLVQSQIAFLTTEGMSQIDIQGPEVCLEPAPAEYLGMAVHELATNAVKHGALSVPTGIVDVRWSFDPRAQLFEFQWTERKGPPAQPPERQGFGSVILKSIVPAAFGGTADLTVAPKDVSWTLKAPLATGVIQK</sequence>
<evidence type="ECO:0000256" key="3">
    <source>
        <dbReference type="ARBA" id="ARBA00022553"/>
    </source>
</evidence>
<dbReference type="PANTHER" id="PTHR41523">
    <property type="entry name" value="TWO-COMPONENT SYSTEM SENSOR PROTEIN"/>
    <property type="match status" value="1"/>
</dbReference>
<evidence type="ECO:0000313" key="10">
    <source>
        <dbReference type="EMBL" id="OAP35532.1"/>
    </source>
</evidence>
<comment type="caution">
    <text evidence="10">The sequence shown here is derived from an EMBL/GenBank/DDBJ whole genome shotgun (WGS) entry which is preliminary data.</text>
</comment>
<keyword evidence="6 10" id="KW-0418">Kinase</keyword>
<keyword evidence="5" id="KW-0547">Nucleotide-binding</keyword>
<organism evidence="10 11">
    <name type="scientific">Sinorhizobium glycinis</name>
    <dbReference type="NCBI Taxonomy" id="1472378"/>
    <lineage>
        <taxon>Bacteria</taxon>
        <taxon>Pseudomonadati</taxon>
        <taxon>Pseudomonadota</taxon>
        <taxon>Alphaproteobacteria</taxon>
        <taxon>Hyphomicrobiales</taxon>
        <taxon>Rhizobiaceae</taxon>
        <taxon>Sinorhizobium/Ensifer group</taxon>
        <taxon>Sinorhizobium</taxon>
    </lineage>
</organism>
<protein>
    <recommendedName>
        <fullName evidence="2">histidine kinase</fullName>
        <ecNumber evidence="2">2.7.13.3</ecNumber>
    </recommendedName>
</protein>
<evidence type="ECO:0000256" key="8">
    <source>
        <dbReference type="SAM" id="MobiDB-lite"/>
    </source>
</evidence>
<keyword evidence="11" id="KW-1185">Reference proteome</keyword>
<proteinExistence type="predicted"/>
<feature type="region of interest" description="Disordered" evidence="8">
    <location>
        <begin position="1"/>
        <end position="30"/>
    </location>
</feature>
<evidence type="ECO:0000256" key="4">
    <source>
        <dbReference type="ARBA" id="ARBA00022679"/>
    </source>
</evidence>
<comment type="catalytic activity">
    <reaction evidence="1">
        <text>ATP + protein L-histidine = ADP + protein N-phospho-L-histidine.</text>
        <dbReference type="EC" id="2.7.13.3"/>
    </reaction>
</comment>
<dbReference type="SUPFAM" id="SSF55874">
    <property type="entry name" value="ATPase domain of HSP90 chaperone/DNA topoisomerase II/histidine kinase"/>
    <property type="match status" value="1"/>
</dbReference>
<evidence type="ECO:0000256" key="5">
    <source>
        <dbReference type="ARBA" id="ARBA00022741"/>
    </source>
</evidence>